<dbReference type="InterPro" id="IPR001763">
    <property type="entry name" value="Rhodanese-like_dom"/>
</dbReference>
<keyword evidence="2" id="KW-0677">Repeat</keyword>
<feature type="domain" description="Rhodanese" evidence="3">
    <location>
        <begin position="162"/>
        <end position="275"/>
    </location>
</feature>
<dbReference type="Proteomes" id="UP000315115">
    <property type="component" value="Chromosome 2"/>
</dbReference>
<gene>
    <name evidence="4" type="ORF">VroAM7_35350</name>
</gene>
<keyword evidence="1 4" id="KW-0808">Transferase</keyword>
<dbReference type="InterPro" id="IPR045078">
    <property type="entry name" value="TST/MPST-like"/>
</dbReference>
<evidence type="ECO:0000256" key="1">
    <source>
        <dbReference type="ARBA" id="ARBA00022679"/>
    </source>
</evidence>
<dbReference type="SMART" id="SM00450">
    <property type="entry name" value="RHOD"/>
    <property type="match status" value="2"/>
</dbReference>
<evidence type="ECO:0000259" key="3">
    <source>
        <dbReference type="PROSITE" id="PS50206"/>
    </source>
</evidence>
<dbReference type="PANTHER" id="PTHR11364:SF27">
    <property type="entry name" value="SULFURTRANSFERASE"/>
    <property type="match status" value="1"/>
</dbReference>
<dbReference type="CDD" id="cd01449">
    <property type="entry name" value="TST_Repeat_2"/>
    <property type="match status" value="1"/>
</dbReference>
<dbReference type="PROSITE" id="PS50206">
    <property type="entry name" value="RHODANESE_3"/>
    <property type="match status" value="2"/>
</dbReference>
<sequence>MSNLISAIQLKELMETRSVKLLDASITFQIPSEAPKITDQWIAGSIRFDYDHDFCALDSDLPHMMPSVTAFQKKTRALGLNNSDCIVVYDNSGTLASPRAWWMLSAMGATNVLVLNGGLPAWIEAGFETVEKLNEPQGGGSFLAKNNASAFISATEVLKFSTEQSANILDARSKARFYGEVPEPREGLRSGHIPHSINLPFGRLLNNGAFKPLEDLRDAYADLDLDADKPLVFSCGSGVTACILLLAAHEIGFRSLSIYDGSWTEWGADTSLPIKCE</sequence>
<protein>
    <submittedName>
        <fullName evidence="4">Sulfurtransferase</fullName>
    </submittedName>
</protein>
<dbReference type="RefSeq" id="WP_138954650.1">
    <property type="nucleotide sequence ID" value="NZ_AP019799.1"/>
</dbReference>
<dbReference type="CDD" id="cd01448">
    <property type="entry name" value="TST_Repeat_1"/>
    <property type="match status" value="1"/>
</dbReference>
<dbReference type="Gene3D" id="3.40.250.10">
    <property type="entry name" value="Rhodanese-like domain"/>
    <property type="match status" value="2"/>
</dbReference>
<feature type="domain" description="Rhodanese" evidence="3">
    <location>
        <begin position="42"/>
        <end position="131"/>
    </location>
</feature>
<dbReference type="FunFam" id="3.40.250.10:FF:000001">
    <property type="entry name" value="Sulfurtransferase"/>
    <property type="match status" value="1"/>
</dbReference>
<dbReference type="GO" id="GO:0004792">
    <property type="term" value="F:thiosulfate-cyanide sulfurtransferase activity"/>
    <property type="evidence" value="ECO:0007669"/>
    <property type="project" value="TreeGrafter"/>
</dbReference>
<dbReference type="EMBL" id="AP019799">
    <property type="protein sequence ID" value="BBL90882.1"/>
    <property type="molecule type" value="Genomic_DNA"/>
</dbReference>
<proteinExistence type="predicted"/>
<accession>A0A510IAT9</accession>
<dbReference type="Pfam" id="PF00581">
    <property type="entry name" value="Rhodanese"/>
    <property type="match status" value="2"/>
</dbReference>
<evidence type="ECO:0000313" key="4">
    <source>
        <dbReference type="EMBL" id="BBL90882.1"/>
    </source>
</evidence>
<evidence type="ECO:0000313" key="5">
    <source>
        <dbReference type="Proteomes" id="UP000315115"/>
    </source>
</evidence>
<reference evidence="5" key="1">
    <citation type="submission" date="2019-07" db="EMBL/GenBank/DDBJ databases">
        <title>Complete Genome Sequences of Vibrion rotiferianus strain AM7.</title>
        <authorList>
            <person name="Miyazaki K."/>
            <person name="Wiseschart A."/>
            <person name="Pootanakit K."/>
            <person name="Ishimori K."/>
            <person name="Kitahara K."/>
        </authorList>
    </citation>
    <scope>NUCLEOTIDE SEQUENCE [LARGE SCALE GENOMIC DNA]</scope>
    <source>
        <strain evidence="5">AM7</strain>
    </source>
</reference>
<name>A0A510IAT9_9VIBR</name>
<dbReference type="AlphaFoldDB" id="A0A510IAT9"/>
<organism evidence="4 5">
    <name type="scientific">Vibrio rotiferianus</name>
    <dbReference type="NCBI Taxonomy" id="190895"/>
    <lineage>
        <taxon>Bacteria</taxon>
        <taxon>Pseudomonadati</taxon>
        <taxon>Pseudomonadota</taxon>
        <taxon>Gammaproteobacteria</taxon>
        <taxon>Vibrionales</taxon>
        <taxon>Vibrionaceae</taxon>
        <taxon>Vibrio</taxon>
    </lineage>
</organism>
<evidence type="ECO:0000256" key="2">
    <source>
        <dbReference type="ARBA" id="ARBA00022737"/>
    </source>
</evidence>
<dbReference type="InterPro" id="IPR036873">
    <property type="entry name" value="Rhodanese-like_dom_sf"/>
</dbReference>
<dbReference type="PANTHER" id="PTHR11364">
    <property type="entry name" value="THIOSULFATE SULFERTANSFERASE"/>
    <property type="match status" value="1"/>
</dbReference>
<dbReference type="SUPFAM" id="SSF52821">
    <property type="entry name" value="Rhodanese/Cell cycle control phosphatase"/>
    <property type="match status" value="2"/>
</dbReference>